<keyword evidence="2" id="KW-1185">Reference proteome</keyword>
<feature type="transmembrane region" description="Helical" evidence="1">
    <location>
        <begin position="65"/>
        <end position="88"/>
    </location>
</feature>
<sequence length="107" mass="12074">MLNDLYGDTPHSVRSNISDNFELRSVRIESPGSIDIEMADSQFFDEFTPVMGKFGAPKCRCTPSLISLIAMMIGLVVMTIGLCLVLFFTQEALFLPPVRLLVYRIRR</sequence>
<evidence type="ECO:0000313" key="2">
    <source>
        <dbReference type="Proteomes" id="UP000095283"/>
    </source>
</evidence>
<evidence type="ECO:0000313" key="3">
    <source>
        <dbReference type="WBParaSite" id="Hba_15364"/>
    </source>
</evidence>
<keyword evidence="1" id="KW-1133">Transmembrane helix</keyword>
<protein>
    <submittedName>
        <fullName evidence="3">Col_cuticle_N domain-containing protein</fullName>
    </submittedName>
</protein>
<evidence type="ECO:0000256" key="1">
    <source>
        <dbReference type="SAM" id="Phobius"/>
    </source>
</evidence>
<name>A0A1I7XCE4_HETBA</name>
<reference evidence="3" key="1">
    <citation type="submission" date="2016-11" db="UniProtKB">
        <authorList>
            <consortium name="WormBaseParasite"/>
        </authorList>
    </citation>
    <scope>IDENTIFICATION</scope>
</reference>
<keyword evidence="1" id="KW-0472">Membrane</keyword>
<accession>A0A1I7XCE4</accession>
<organism evidence="2 3">
    <name type="scientific">Heterorhabditis bacteriophora</name>
    <name type="common">Entomopathogenic nematode worm</name>
    <dbReference type="NCBI Taxonomy" id="37862"/>
    <lineage>
        <taxon>Eukaryota</taxon>
        <taxon>Metazoa</taxon>
        <taxon>Ecdysozoa</taxon>
        <taxon>Nematoda</taxon>
        <taxon>Chromadorea</taxon>
        <taxon>Rhabditida</taxon>
        <taxon>Rhabditina</taxon>
        <taxon>Rhabditomorpha</taxon>
        <taxon>Strongyloidea</taxon>
        <taxon>Heterorhabditidae</taxon>
        <taxon>Heterorhabditis</taxon>
    </lineage>
</organism>
<keyword evidence="1" id="KW-0812">Transmembrane</keyword>
<dbReference type="WBParaSite" id="Hba_15364">
    <property type="protein sequence ID" value="Hba_15364"/>
    <property type="gene ID" value="Hba_15364"/>
</dbReference>
<proteinExistence type="predicted"/>
<dbReference type="AlphaFoldDB" id="A0A1I7XCE4"/>
<dbReference type="Proteomes" id="UP000095283">
    <property type="component" value="Unplaced"/>
</dbReference>